<feature type="transmembrane region" description="Helical" evidence="7">
    <location>
        <begin position="171"/>
        <end position="194"/>
    </location>
</feature>
<keyword evidence="4" id="KW-1278">Translocase</keyword>
<feature type="transmembrane region" description="Helical" evidence="7">
    <location>
        <begin position="95"/>
        <end position="114"/>
    </location>
</feature>
<name>C0EE36_9FIRM</name>
<evidence type="ECO:0000256" key="2">
    <source>
        <dbReference type="ARBA" id="ARBA00022448"/>
    </source>
</evidence>
<dbReference type="GO" id="GO:0012505">
    <property type="term" value="C:endomembrane system"/>
    <property type="evidence" value="ECO:0007669"/>
    <property type="project" value="UniProtKB-SubCell"/>
</dbReference>
<proteinExistence type="predicted"/>
<sequence>MSTKHLIVEKLKDLLYANMVLERGLLVAPVVVMAYNLKNAAALALAFAIITFVTVVFASFIPKKIPYAVRVIFNVVVAALMFIPAALAVDQIQPGLVYKLGIFLPLLITNSLVIQKSETRFRKIPTKRGMIIDLIGHIIGFAIVICLVGALRELFGSATLWGKAIGSFQTAPALLLPFSGFLLIGMLAALVNWLKARRERSDR</sequence>
<evidence type="ECO:0000256" key="7">
    <source>
        <dbReference type="SAM" id="Phobius"/>
    </source>
</evidence>
<feature type="transmembrane region" description="Helical" evidence="7">
    <location>
        <begin position="134"/>
        <end position="151"/>
    </location>
</feature>
<keyword evidence="6 7" id="KW-0472">Membrane</keyword>
<dbReference type="PIRSF" id="PIRSF006102">
    <property type="entry name" value="NQR_DE"/>
    <property type="match status" value="1"/>
</dbReference>
<dbReference type="GO" id="GO:0005886">
    <property type="term" value="C:plasma membrane"/>
    <property type="evidence" value="ECO:0007669"/>
    <property type="project" value="TreeGrafter"/>
</dbReference>
<evidence type="ECO:0000256" key="3">
    <source>
        <dbReference type="ARBA" id="ARBA00022692"/>
    </source>
</evidence>
<reference evidence="8 9" key="1">
    <citation type="submission" date="2009-01" db="EMBL/GenBank/DDBJ databases">
        <authorList>
            <person name="Fulton L."/>
            <person name="Clifton S."/>
            <person name="Fulton B."/>
            <person name="Xu J."/>
            <person name="Minx P."/>
            <person name="Pepin K.H."/>
            <person name="Johnson M."/>
            <person name="Bhonagiri V."/>
            <person name="Nash W.E."/>
            <person name="Mardis E.R."/>
            <person name="Wilson R.K."/>
        </authorList>
    </citation>
    <scope>NUCLEOTIDE SEQUENCE [LARGE SCALE GENOMIC DNA]</scope>
    <source>
        <strain evidence="8 9">DSM 5476</strain>
    </source>
</reference>
<dbReference type="HOGENOM" id="CLU_094909_0_0_9"/>
<keyword evidence="2" id="KW-0813">Transport</keyword>
<keyword evidence="9" id="KW-1185">Reference proteome</keyword>
<dbReference type="Pfam" id="PF02508">
    <property type="entry name" value="Rnf-Nqr"/>
    <property type="match status" value="1"/>
</dbReference>
<gene>
    <name evidence="8" type="ORF">CLOSTMETH_02115</name>
</gene>
<evidence type="ECO:0000256" key="6">
    <source>
        <dbReference type="ARBA" id="ARBA00023136"/>
    </source>
</evidence>
<evidence type="ECO:0000256" key="4">
    <source>
        <dbReference type="ARBA" id="ARBA00022967"/>
    </source>
</evidence>
<accession>C0EE36</accession>
<evidence type="ECO:0000313" key="9">
    <source>
        <dbReference type="Proteomes" id="UP000003340"/>
    </source>
</evidence>
<evidence type="ECO:0000256" key="1">
    <source>
        <dbReference type="ARBA" id="ARBA00004127"/>
    </source>
</evidence>
<dbReference type="Proteomes" id="UP000003340">
    <property type="component" value="Unassembled WGS sequence"/>
</dbReference>
<dbReference type="PANTHER" id="PTHR30586:SF0">
    <property type="entry name" value="ION-TRANSLOCATING OXIDOREDUCTASE COMPLEX SUBUNIT E"/>
    <property type="match status" value="1"/>
</dbReference>
<reference evidence="8 9" key="2">
    <citation type="submission" date="2009-02" db="EMBL/GenBank/DDBJ databases">
        <title>Draft genome sequence of Clostridium methylpentosum (DSM 5476).</title>
        <authorList>
            <person name="Sudarsanam P."/>
            <person name="Ley R."/>
            <person name="Guruge J."/>
            <person name="Turnbaugh P.J."/>
            <person name="Mahowald M."/>
            <person name="Liep D."/>
            <person name="Gordon J."/>
        </authorList>
    </citation>
    <scope>NUCLEOTIDE SEQUENCE [LARGE SCALE GENOMIC DNA]</scope>
    <source>
        <strain evidence="8 9">DSM 5476</strain>
    </source>
</reference>
<comment type="subcellular location">
    <subcellularLocation>
        <location evidence="1">Endomembrane system</location>
        <topology evidence="1">Multi-pass membrane protein</topology>
    </subcellularLocation>
</comment>
<dbReference type="EMBL" id="ACEC01000066">
    <property type="protein sequence ID" value="EEG30384.1"/>
    <property type="molecule type" value="Genomic_DNA"/>
</dbReference>
<dbReference type="STRING" id="537013.CLOSTMETH_02115"/>
<feature type="transmembrane region" description="Helical" evidence="7">
    <location>
        <begin position="67"/>
        <end position="89"/>
    </location>
</feature>
<keyword evidence="3 7" id="KW-0812">Transmembrane</keyword>
<feature type="transmembrane region" description="Helical" evidence="7">
    <location>
        <begin position="41"/>
        <end position="60"/>
    </location>
</feature>
<comment type="caution">
    <text evidence="8">The sequence shown here is derived from an EMBL/GenBank/DDBJ whole genome shotgun (WGS) entry which is preliminary data.</text>
</comment>
<keyword evidence="5 7" id="KW-1133">Transmembrane helix</keyword>
<organism evidence="8 9">
    <name type="scientific">[Clostridium] methylpentosum DSM 5476</name>
    <dbReference type="NCBI Taxonomy" id="537013"/>
    <lineage>
        <taxon>Bacteria</taxon>
        <taxon>Bacillati</taxon>
        <taxon>Bacillota</taxon>
        <taxon>Clostridia</taxon>
        <taxon>Eubacteriales</taxon>
        <taxon>Oscillospiraceae</taxon>
        <taxon>Oscillospiraceae incertae sedis</taxon>
    </lineage>
</organism>
<dbReference type="InterPro" id="IPR003667">
    <property type="entry name" value="NqrDE/RnfAE"/>
</dbReference>
<evidence type="ECO:0000256" key="5">
    <source>
        <dbReference type="ARBA" id="ARBA00022989"/>
    </source>
</evidence>
<feature type="transmembrane region" description="Helical" evidence="7">
    <location>
        <begin position="14"/>
        <end position="35"/>
    </location>
</feature>
<evidence type="ECO:0000313" key="8">
    <source>
        <dbReference type="EMBL" id="EEG30384.1"/>
    </source>
</evidence>
<protein>
    <submittedName>
        <fullName evidence="8">Putative electron transport complex RsxE subunit</fullName>
    </submittedName>
</protein>
<dbReference type="PANTHER" id="PTHR30586">
    <property type="entry name" value="ELECTRON TRANSPORT COMPLEX PROTEIN RNFE"/>
    <property type="match status" value="1"/>
</dbReference>
<dbReference type="eggNOG" id="COG4660">
    <property type="taxonomic scope" value="Bacteria"/>
</dbReference>
<dbReference type="AlphaFoldDB" id="C0EE36"/>